<keyword evidence="8 17" id="KW-0521">NADP</keyword>
<dbReference type="Proteomes" id="UP000273675">
    <property type="component" value="Unassembled WGS sequence"/>
</dbReference>
<dbReference type="InterPro" id="IPR030677">
    <property type="entry name" value="Nnr"/>
</dbReference>
<feature type="binding site" evidence="18">
    <location>
        <position position="158"/>
    </location>
    <ligand>
        <name>(6S)-NADPHX</name>
        <dbReference type="ChEBI" id="CHEBI:64076"/>
    </ligand>
</feature>
<feature type="binding site" evidence="17">
    <location>
        <position position="259"/>
    </location>
    <ligand>
        <name>(6S)-NADPHX</name>
        <dbReference type="ChEBI" id="CHEBI:64076"/>
    </ligand>
</feature>
<dbReference type="PIRSF" id="PIRSF017184">
    <property type="entry name" value="Nnr"/>
    <property type="match status" value="1"/>
</dbReference>
<dbReference type="PROSITE" id="PS51385">
    <property type="entry name" value="YJEF_N"/>
    <property type="match status" value="1"/>
</dbReference>
<comment type="cofactor">
    <cofactor evidence="18 19">
        <name>K(+)</name>
        <dbReference type="ChEBI" id="CHEBI:29103"/>
    </cofactor>
    <text evidence="18 19">Binds 1 potassium ion per subunit.</text>
</comment>
<feature type="binding site" evidence="17">
    <location>
        <position position="437"/>
    </location>
    <ligand>
        <name>AMP</name>
        <dbReference type="ChEBI" id="CHEBI:456215"/>
    </ligand>
</feature>
<evidence type="ECO:0000256" key="7">
    <source>
        <dbReference type="ARBA" id="ARBA00022840"/>
    </source>
</evidence>
<evidence type="ECO:0000256" key="1">
    <source>
        <dbReference type="ARBA" id="ARBA00000013"/>
    </source>
</evidence>
<evidence type="ECO:0000259" key="20">
    <source>
        <dbReference type="PROSITE" id="PS51383"/>
    </source>
</evidence>
<dbReference type="PANTHER" id="PTHR12592:SF0">
    <property type="entry name" value="ATP-DEPENDENT (S)-NAD(P)H-HYDRATE DEHYDRATASE"/>
    <property type="match status" value="1"/>
</dbReference>
<feature type="binding site" evidence="18">
    <location>
        <position position="118"/>
    </location>
    <ligand>
        <name>K(+)</name>
        <dbReference type="ChEBI" id="CHEBI:29103"/>
    </ligand>
</feature>
<dbReference type="Gene3D" id="3.40.50.10260">
    <property type="entry name" value="YjeF N-terminal domain"/>
    <property type="match status" value="1"/>
</dbReference>
<comment type="similarity">
    <text evidence="4 19">In the C-terminal section; belongs to the NnrD/CARKD family.</text>
</comment>
<dbReference type="HAMAP" id="MF_01966">
    <property type="entry name" value="NADHX_epimerase"/>
    <property type="match status" value="1"/>
</dbReference>
<dbReference type="EC" id="5.1.99.6" evidence="19"/>
<keyword evidence="9 18" id="KW-0630">Potassium</keyword>
<dbReference type="PROSITE" id="PS01050">
    <property type="entry name" value="YJEF_C_2"/>
    <property type="match status" value="1"/>
</dbReference>
<protein>
    <recommendedName>
        <fullName evidence="19">Bifunctional NAD(P)H-hydrate repair enzyme</fullName>
    </recommendedName>
    <alternativeName>
        <fullName evidence="19">Nicotinamide nucleotide repair protein</fullName>
    </alternativeName>
    <domain>
        <recommendedName>
            <fullName evidence="19">ADP-dependent (S)-NAD(P)H-hydrate dehydratase</fullName>
            <ecNumber evidence="19">4.2.1.136</ecNumber>
        </recommendedName>
        <alternativeName>
            <fullName evidence="19">ADP-dependent NAD(P)HX dehydratase</fullName>
        </alternativeName>
    </domain>
    <domain>
        <recommendedName>
            <fullName evidence="19">NAD(P)H-hydrate epimerase</fullName>
            <ecNumber evidence="19">5.1.99.6</ecNumber>
        </recommendedName>
    </domain>
</protein>
<evidence type="ECO:0000256" key="5">
    <source>
        <dbReference type="ARBA" id="ARBA00022723"/>
    </source>
</evidence>
<name>A0A495DMS1_9PROT</name>
<dbReference type="AlphaFoldDB" id="A0A495DMS1"/>
<evidence type="ECO:0000256" key="10">
    <source>
        <dbReference type="ARBA" id="ARBA00023027"/>
    </source>
</evidence>
<dbReference type="GO" id="GO:0046496">
    <property type="term" value="P:nicotinamide nucleotide metabolic process"/>
    <property type="evidence" value="ECO:0007669"/>
    <property type="project" value="UniProtKB-UniRule"/>
</dbReference>
<evidence type="ECO:0000313" key="23">
    <source>
        <dbReference type="Proteomes" id="UP000273675"/>
    </source>
</evidence>
<evidence type="ECO:0000259" key="21">
    <source>
        <dbReference type="PROSITE" id="PS51385"/>
    </source>
</evidence>
<evidence type="ECO:0000256" key="11">
    <source>
        <dbReference type="ARBA" id="ARBA00023235"/>
    </source>
</evidence>
<feature type="binding site" evidence="17">
    <location>
        <position position="438"/>
    </location>
    <ligand>
        <name>(6S)-NADPHX</name>
        <dbReference type="ChEBI" id="CHEBI:64076"/>
    </ligand>
</feature>
<keyword evidence="7 17" id="KW-0067">ATP-binding</keyword>
<dbReference type="Pfam" id="PF01256">
    <property type="entry name" value="Carb_kinase"/>
    <property type="match status" value="1"/>
</dbReference>
<evidence type="ECO:0000256" key="9">
    <source>
        <dbReference type="ARBA" id="ARBA00022958"/>
    </source>
</evidence>
<comment type="catalytic activity">
    <reaction evidence="1 18 19">
        <text>(6R)-NADHX = (6S)-NADHX</text>
        <dbReference type="Rhea" id="RHEA:32215"/>
        <dbReference type="ChEBI" id="CHEBI:64074"/>
        <dbReference type="ChEBI" id="CHEBI:64075"/>
        <dbReference type="EC" id="5.1.99.6"/>
    </reaction>
</comment>
<evidence type="ECO:0000256" key="18">
    <source>
        <dbReference type="HAMAP-Rule" id="MF_01966"/>
    </source>
</evidence>
<evidence type="ECO:0000256" key="17">
    <source>
        <dbReference type="HAMAP-Rule" id="MF_01965"/>
    </source>
</evidence>
<dbReference type="Pfam" id="PF03853">
    <property type="entry name" value="YjeF_N"/>
    <property type="match status" value="1"/>
</dbReference>
<feature type="binding site" evidence="18">
    <location>
        <begin position="57"/>
        <end position="61"/>
    </location>
    <ligand>
        <name>(6S)-NADPHX</name>
        <dbReference type="ChEBI" id="CHEBI:64076"/>
    </ligand>
</feature>
<dbReference type="GO" id="GO:0110051">
    <property type="term" value="P:metabolite repair"/>
    <property type="evidence" value="ECO:0007669"/>
    <property type="project" value="TreeGrafter"/>
</dbReference>
<sequence length="510" mass="52380">MTTDILAAADCAACDRYAVENGVMSQSLMRKAGEAVATAIRTRWAPRPVLVLAGPGNNGGDGLIAAASLRESGWPVRVVLFAEPASLTDDAAWAFGVWGEAVERAHGVDIDKTGLVVDALFGAGLSRAISGDAARWIEQLQRARTPQRGRAVPVIAVDLPSGVAGDAHMSEGSVLTADLTVTFHARKLAHLIEPFAGLCGEVVCADIGIPDGWQQLVAPIAQEVVAPDWPAARSTGGGDHKHQRGRVAVFSGGASATGAARLAARAALRAGSGLVTVCSPPSAHLVNAGHLTAAMLTRWDGAADTARVLADLRAQSAVLGPAMGVGDGSRESVLSALSTGLPLVLDADALTSFADTPDILFDALHPACVLTPHQGEFDRLFAHRLRRGSKFDRAVGAAGLAGCTVLLKGPATVIASPGRVPFINRHASAWLATAGSGDVLAGMIASGLASGLSPHDAAAGAAWLHGAAGRRLGAGLIAEDLPEELPVVLQALRRRRQREAVHSHLLSHGS</sequence>
<dbReference type="SUPFAM" id="SSF64153">
    <property type="entry name" value="YjeF N-terminal domain-like"/>
    <property type="match status" value="1"/>
</dbReference>
<dbReference type="PANTHER" id="PTHR12592">
    <property type="entry name" value="ATP-DEPENDENT (S)-NAD(P)H-HYDRATE DEHYDRATASE FAMILY MEMBER"/>
    <property type="match status" value="1"/>
</dbReference>
<evidence type="ECO:0000256" key="8">
    <source>
        <dbReference type="ARBA" id="ARBA00022857"/>
    </source>
</evidence>
<dbReference type="Gene3D" id="3.40.1190.20">
    <property type="match status" value="1"/>
</dbReference>
<accession>A0A495DMS1</accession>
<dbReference type="GO" id="GO:0052856">
    <property type="term" value="F:NAD(P)HX epimerase activity"/>
    <property type="evidence" value="ECO:0007669"/>
    <property type="project" value="UniProtKB-UniRule"/>
</dbReference>
<reference evidence="22 23" key="1">
    <citation type="submission" date="2018-10" db="EMBL/GenBank/DDBJ databases">
        <title>Genomic Encyclopedia of Type Strains, Phase IV (KMG-IV): sequencing the most valuable type-strain genomes for metagenomic binning, comparative biology and taxonomic classification.</title>
        <authorList>
            <person name="Goeker M."/>
        </authorList>
    </citation>
    <scope>NUCLEOTIDE SEQUENCE [LARGE SCALE GENOMIC DNA]</scope>
    <source>
        <strain evidence="22 23">DSM 4734</strain>
    </source>
</reference>
<keyword evidence="5 18" id="KW-0479">Metal-binding</keyword>
<proteinExistence type="inferred from homology"/>
<evidence type="ECO:0000313" key="22">
    <source>
        <dbReference type="EMBL" id="RKR03026.1"/>
    </source>
</evidence>
<dbReference type="CDD" id="cd01171">
    <property type="entry name" value="YXKO-related"/>
    <property type="match status" value="1"/>
</dbReference>
<feature type="binding site" evidence="18">
    <location>
        <begin position="122"/>
        <end position="128"/>
    </location>
    <ligand>
        <name>(6S)-NADPHX</name>
        <dbReference type="ChEBI" id="CHEBI:64076"/>
    </ligand>
</feature>
<comment type="function">
    <text evidence="18">Catalyzes the epimerization of the S- and R-forms of NAD(P)HX, a damaged form of NAD(P)H that is a result of enzymatic or heat-dependent hydration. This is a prerequisite for the S-specific NAD(P)H-hydrate dehydratase to allow the repair of both epimers of NAD(P)HX.</text>
</comment>
<dbReference type="NCBIfam" id="TIGR00196">
    <property type="entry name" value="yjeF_cterm"/>
    <property type="match status" value="1"/>
</dbReference>
<feature type="binding site" evidence="17">
    <location>
        <begin position="408"/>
        <end position="412"/>
    </location>
    <ligand>
        <name>AMP</name>
        <dbReference type="ChEBI" id="CHEBI:456215"/>
    </ligand>
</feature>
<dbReference type="GO" id="GO:0005524">
    <property type="term" value="F:ATP binding"/>
    <property type="evidence" value="ECO:0007669"/>
    <property type="project" value="UniProtKB-UniRule"/>
</dbReference>
<organism evidence="22 23">
    <name type="scientific">Maricaulis maris</name>
    <dbReference type="NCBI Taxonomy" id="74318"/>
    <lineage>
        <taxon>Bacteria</taxon>
        <taxon>Pseudomonadati</taxon>
        <taxon>Pseudomonadota</taxon>
        <taxon>Alphaproteobacteria</taxon>
        <taxon>Maricaulales</taxon>
        <taxon>Maricaulaceae</taxon>
        <taxon>Maricaulis</taxon>
    </lineage>
</organism>
<dbReference type="OrthoDB" id="9806925at2"/>
<comment type="similarity">
    <text evidence="3 19">In the N-terminal section; belongs to the NnrE/AIBP family.</text>
</comment>
<evidence type="ECO:0000256" key="13">
    <source>
        <dbReference type="ARBA" id="ARBA00023268"/>
    </source>
</evidence>
<evidence type="ECO:0000256" key="6">
    <source>
        <dbReference type="ARBA" id="ARBA00022741"/>
    </source>
</evidence>
<comment type="catalytic activity">
    <reaction evidence="16 17 19">
        <text>(6S)-NADPHX + ADP = AMP + phosphate + NADPH + H(+)</text>
        <dbReference type="Rhea" id="RHEA:32235"/>
        <dbReference type="ChEBI" id="CHEBI:15378"/>
        <dbReference type="ChEBI" id="CHEBI:43474"/>
        <dbReference type="ChEBI" id="CHEBI:57783"/>
        <dbReference type="ChEBI" id="CHEBI:64076"/>
        <dbReference type="ChEBI" id="CHEBI:456215"/>
        <dbReference type="ChEBI" id="CHEBI:456216"/>
        <dbReference type="EC" id="4.2.1.136"/>
    </reaction>
</comment>
<evidence type="ECO:0000256" key="15">
    <source>
        <dbReference type="ARBA" id="ARBA00048238"/>
    </source>
</evidence>
<gene>
    <name evidence="18" type="primary">nnrE</name>
    <name evidence="17" type="synonym">nnrD</name>
    <name evidence="22" type="ORF">C7435_0974</name>
</gene>
<comment type="function">
    <text evidence="17">Catalyzes the dehydration of the S-form of NAD(P)HX at the expense of ADP, which is converted to AMP. Together with NAD(P)HX epimerase, which catalyzes the epimerization of the S- and R-forms, the enzyme allows the repair of both epimers of NAD(P)HX, a damaged form of NAD(P)H that is a result of enzymatic or heat-dependent hydration.</text>
</comment>
<feature type="domain" description="YjeF N-terminal" evidence="21">
    <location>
        <begin position="11"/>
        <end position="215"/>
    </location>
</feature>
<keyword evidence="12 17" id="KW-0456">Lyase</keyword>
<feature type="binding site" evidence="18">
    <location>
        <position position="161"/>
    </location>
    <ligand>
        <name>K(+)</name>
        <dbReference type="ChEBI" id="CHEBI:29103"/>
    </ligand>
</feature>
<evidence type="ECO:0000256" key="12">
    <source>
        <dbReference type="ARBA" id="ARBA00023239"/>
    </source>
</evidence>
<evidence type="ECO:0000256" key="14">
    <source>
        <dbReference type="ARBA" id="ARBA00025153"/>
    </source>
</evidence>
<feature type="binding site" evidence="18">
    <location>
        <position position="58"/>
    </location>
    <ligand>
        <name>K(+)</name>
        <dbReference type="ChEBI" id="CHEBI:29103"/>
    </ligand>
</feature>
<comment type="similarity">
    <text evidence="18">Belongs to the NnrE/AIBP family.</text>
</comment>
<keyword evidence="10 17" id="KW-0520">NAD</keyword>
<dbReference type="InterPro" id="IPR036652">
    <property type="entry name" value="YjeF_N_dom_sf"/>
</dbReference>
<dbReference type="InterPro" id="IPR017953">
    <property type="entry name" value="Carbohydrate_kinase_pred_CS"/>
</dbReference>
<dbReference type="GO" id="GO:0046872">
    <property type="term" value="F:metal ion binding"/>
    <property type="evidence" value="ECO:0007669"/>
    <property type="project" value="UniProtKB-UniRule"/>
</dbReference>
<dbReference type="EMBL" id="RBIM01000002">
    <property type="protein sequence ID" value="RKR03026.1"/>
    <property type="molecule type" value="Genomic_DNA"/>
</dbReference>
<dbReference type="NCBIfam" id="TIGR00197">
    <property type="entry name" value="yjeF_nterm"/>
    <property type="match status" value="1"/>
</dbReference>
<dbReference type="SUPFAM" id="SSF53613">
    <property type="entry name" value="Ribokinase-like"/>
    <property type="match status" value="1"/>
</dbReference>
<feature type="binding site" evidence="17">
    <location>
        <position position="373"/>
    </location>
    <ligand>
        <name>(6S)-NADPHX</name>
        <dbReference type="ChEBI" id="CHEBI:64076"/>
    </ligand>
</feature>
<comment type="similarity">
    <text evidence="17">Belongs to the NnrD/CARKD family.</text>
</comment>
<comment type="catalytic activity">
    <reaction evidence="2 18 19">
        <text>(6R)-NADPHX = (6S)-NADPHX</text>
        <dbReference type="Rhea" id="RHEA:32227"/>
        <dbReference type="ChEBI" id="CHEBI:64076"/>
        <dbReference type="ChEBI" id="CHEBI:64077"/>
        <dbReference type="EC" id="5.1.99.6"/>
    </reaction>
</comment>
<comment type="caution">
    <text evidence="17">Lacks conserved residue(s) required for the propagation of feature annotation.</text>
</comment>
<evidence type="ECO:0000256" key="16">
    <source>
        <dbReference type="ARBA" id="ARBA00049209"/>
    </source>
</evidence>
<evidence type="ECO:0000256" key="2">
    <source>
        <dbReference type="ARBA" id="ARBA00000909"/>
    </source>
</evidence>
<dbReference type="InterPro" id="IPR029056">
    <property type="entry name" value="Ribokinase-like"/>
</dbReference>
<evidence type="ECO:0000256" key="19">
    <source>
        <dbReference type="PIRNR" id="PIRNR017184"/>
    </source>
</evidence>
<comment type="caution">
    <text evidence="22">The sequence shown here is derived from an EMBL/GenBank/DDBJ whole genome shotgun (WGS) entry which is preliminary data.</text>
</comment>
<dbReference type="HAMAP" id="MF_01965">
    <property type="entry name" value="NADHX_dehydratase"/>
    <property type="match status" value="1"/>
</dbReference>
<keyword evidence="11 18" id="KW-0413">Isomerase</keyword>
<dbReference type="GO" id="GO:0052855">
    <property type="term" value="F:ADP-dependent NAD(P)H-hydrate dehydratase activity"/>
    <property type="evidence" value="ECO:0007669"/>
    <property type="project" value="UniProtKB-UniRule"/>
</dbReference>
<dbReference type="PROSITE" id="PS51383">
    <property type="entry name" value="YJEF_C_3"/>
    <property type="match status" value="1"/>
</dbReference>
<keyword evidence="6 17" id="KW-0547">Nucleotide-binding</keyword>
<dbReference type="RefSeq" id="WP_121210250.1">
    <property type="nucleotide sequence ID" value="NZ_RBIM01000002.1"/>
</dbReference>
<comment type="function">
    <text evidence="14 19">Bifunctional enzyme that catalyzes the epimerization of the S- and R-forms of NAD(P)HX and the dehydration of the S-form of NAD(P)HX at the expense of ADP, which is converted to AMP. This allows the repair of both epimers of NAD(P)HX, a damaged form of NAD(P)H that is a result of enzymatic or heat-dependent hydration.</text>
</comment>
<comment type="cofactor">
    <cofactor evidence="17">
        <name>Mg(2+)</name>
        <dbReference type="ChEBI" id="CHEBI:18420"/>
    </cofactor>
</comment>
<dbReference type="InterPro" id="IPR004443">
    <property type="entry name" value="YjeF_N_dom"/>
</dbReference>
<evidence type="ECO:0000256" key="4">
    <source>
        <dbReference type="ARBA" id="ARBA00009524"/>
    </source>
</evidence>
<comment type="subunit">
    <text evidence="17">Homotetramer.</text>
</comment>
<dbReference type="InterPro" id="IPR000631">
    <property type="entry name" value="CARKD"/>
</dbReference>
<keyword evidence="13" id="KW-0511">Multifunctional enzyme</keyword>
<comment type="catalytic activity">
    <reaction evidence="15 17 19">
        <text>(6S)-NADHX + ADP = AMP + phosphate + NADH + H(+)</text>
        <dbReference type="Rhea" id="RHEA:32223"/>
        <dbReference type="ChEBI" id="CHEBI:15378"/>
        <dbReference type="ChEBI" id="CHEBI:43474"/>
        <dbReference type="ChEBI" id="CHEBI:57945"/>
        <dbReference type="ChEBI" id="CHEBI:64074"/>
        <dbReference type="ChEBI" id="CHEBI:456215"/>
        <dbReference type="ChEBI" id="CHEBI:456216"/>
        <dbReference type="EC" id="4.2.1.136"/>
    </reaction>
</comment>
<evidence type="ECO:0000256" key="3">
    <source>
        <dbReference type="ARBA" id="ARBA00006001"/>
    </source>
</evidence>
<dbReference type="EC" id="4.2.1.136" evidence="19"/>
<feature type="domain" description="YjeF C-terminal" evidence="20">
    <location>
        <begin position="224"/>
        <end position="492"/>
    </location>
</feature>